<dbReference type="Proteomes" id="UP000198870">
    <property type="component" value="Unassembled WGS sequence"/>
</dbReference>
<evidence type="ECO:0000313" key="2">
    <source>
        <dbReference type="EMBL" id="SCY85511.1"/>
    </source>
</evidence>
<keyword evidence="1" id="KW-0472">Membrane</keyword>
<protein>
    <submittedName>
        <fullName evidence="2">Uncharacterized protein</fullName>
    </submittedName>
</protein>
<keyword evidence="1" id="KW-0812">Transmembrane</keyword>
<proteinExistence type="predicted"/>
<evidence type="ECO:0000256" key="1">
    <source>
        <dbReference type="SAM" id="Phobius"/>
    </source>
</evidence>
<dbReference type="EMBL" id="FMUX01000027">
    <property type="protein sequence ID" value="SCY85511.1"/>
    <property type="molecule type" value="Genomic_DNA"/>
</dbReference>
<organism evidence="2 3">
    <name type="scientific">Desulfoluna spongiiphila</name>
    <dbReference type="NCBI Taxonomy" id="419481"/>
    <lineage>
        <taxon>Bacteria</taxon>
        <taxon>Pseudomonadati</taxon>
        <taxon>Thermodesulfobacteriota</taxon>
        <taxon>Desulfobacteria</taxon>
        <taxon>Desulfobacterales</taxon>
        <taxon>Desulfolunaceae</taxon>
        <taxon>Desulfoluna</taxon>
    </lineage>
</organism>
<feature type="transmembrane region" description="Helical" evidence="1">
    <location>
        <begin position="31"/>
        <end position="51"/>
    </location>
</feature>
<feature type="transmembrane region" description="Helical" evidence="1">
    <location>
        <begin position="63"/>
        <end position="89"/>
    </location>
</feature>
<name>A0A1G5JC86_9BACT</name>
<dbReference type="AlphaFoldDB" id="A0A1G5JC86"/>
<keyword evidence="1" id="KW-1133">Transmembrane helix</keyword>
<evidence type="ECO:0000313" key="3">
    <source>
        <dbReference type="Proteomes" id="UP000198870"/>
    </source>
</evidence>
<accession>A0A1G5JC86</accession>
<gene>
    <name evidence="2" type="ORF">SAMN05216233_12737</name>
</gene>
<keyword evidence="3" id="KW-1185">Reference proteome</keyword>
<reference evidence="2 3" key="1">
    <citation type="submission" date="2016-10" db="EMBL/GenBank/DDBJ databases">
        <authorList>
            <person name="de Groot N.N."/>
        </authorList>
    </citation>
    <scope>NUCLEOTIDE SEQUENCE [LARGE SCALE GENOMIC DNA]</scope>
    <source>
        <strain evidence="2 3">AA1</strain>
    </source>
</reference>
<sequence length="90" mass="9881">MESFLILLIIFAPLVLTISLTAQLSLHSHWLYALVPGLHAVSIGWFTWGIATERSNTGDATPGVFFAYLVVYLIIHVVFNLAAVLCFAFG</sequence>
<dbReference type="RefSeq" id="WP_092215205.1">
    <property type="nucleotide sequence ID" value="NZ_FMUX01000027.1"/>
</dbReference>